<gene>
    <name evidence="1" type="ORF">NPIL_264571</name>
</gene>
<accession>A0A8X6PCX5</accession>
<dbReference type="AlphaFoldDB" id="A0A8X6PCX5"/>
<protein>
    <submittedName>
        <fullName evidence="1">Uncharacterized protein</fullName>
    </submittedName>
</protein>
<comment type="caution">
    <text evidence="1">The sequence shown here is derived from an EMBL/GenBank/DDBJ whole genome shotgun (WGS) entry which is preliminary data.</text>
</comment>
<name>A0A8X6PCX5_NEPPI</name>
<proteinExistence type="predicted"/>
<keyword evidence="2" id="KW-1185">Reference proteome</keyword>
<organism evidence="1 2">
    <name type="scientific">Nephila pilipes</name>
    <name type="common">Giant wood spider</name>
    <name type="synonym">Nephila maculata</name>
    <dbReference type="NCBI Taxonomy" id="299642"/>
    <lineage>
        <taxon>Eukaryota</taxon>
        <taxon>Metazoa</taxon>
        <taxon>Ecdysozoa</taxon>
        <taxon>Arthropoda</taxon>
        <taxon>Chelicerata</taxon>
        <taxon>Arachnida</taxon>
        <taxon>Araneae</taxon>
        <taxon>Araneomorphae</taxon>
        <taxon>Entelegynae</taxon>
        <taxon>Araneoidea</taxon>
        <taxon>Nephilidae</taxon>
        <taxon>Nephila</taxon>
    </lineage>
</organism>
<dbReference type="EMBL" id="BMAW01019013">
    <property type="protein sequence ID" value="GFT61294.1"/>
    <property type="molecule type" value="Genomic_DNA"/>
</dbReference>
<dbReference type="Proteomes" id="UP000887013">
    <property type="component" value="Unassembled WGS sequence"/>
</dbReference>
<sequence length="126" mass="13977">MHVKLGVFLPNPVSLFFKLSRIKFYASLQTLLSSLSGHYFIKNSKFNPTQHSSAISLPPFTTQLVTIATLASTPSKTFRSSMVGKDTPQQHPSSFLFSLEGSDSDWTVILLTHFLIRLSFSLAALL</sequence>
<evidence type="ECO:0000313" key="1">
    <source>
        <dbReference type="EMBL" id="GFT61294.1"/>
    </source>
</evidence>
<reference evidence="1" key="1">
    <citation type="submission" date="2020-08" db="EMBL/GenBank/DDBJ databases">
        <title>Multicomponent nature underlies the extraordinary mechanical properties of spider dragline silk.</title>
        <authorList>
            <person name="Kono N."/>
            <person name="Nakamura H."/>
            <person name="Mori M."/>
            <person name="Yoshida Y."/>
            <person name="Ohtoshi R."/>
            <person name="Malay A.D."/>
            <person name="Moran D.A.P."/>
            <person name="Tomita M."/>
            <person name="Numata K."/>
            <person name="Arakawa K."/>
        </authorList>
    </citation>
    <scope>NUCLEOTIDE SEQUENCE</scope>
</reference>
<evidence type="ECO:0000313" key="2">
    <source>
        <dbReference type="Proteomes" id="UP000887013"/>
    </source>
</evidence>